<protein>
    <submittedName>
        <fullName evidence="3">N-acetyltransferase</fullName>
    </submittedName>
</protein>
<evidence type="ECO:0000259" key="2">
    <source>
        <dbReference type="PROSITE" id="PS51729"/>
    </source>
</evidence>
<evidence type="ECO:0000313" key="3">
    <source>
        <dbReference type="EMBL" id="GII52959.1"/>
    </source>
</evidence>
<reference evidence="3" key="1">
    <citation type="submission" date="2021-01" db="EMBL/GenBank/DDBJ databases">
        <title>Whole genome shotgun sequence of Planotetraspora thailandica NBRC 104271.</title>
        <authorList>
            <person name="Komaki H."/>
            <person name="Tamura T."/>
        </authorList>
    </citation>
    <scope>NUCLEOTIDE SEQUENCE</scope>
    <source>
        <strain evidence="3">NBRC 104271</strain>
    </source>
</reference>
<sequence length="102" mass="11320">MTEVVDNTEAARYEIRVDGELAGIAQYRLRPGKIVFTHTVIHDEFEGKGLGSKLVSTALDRARAAGLKVVPLCPFVAGYIERHPEYRDLVDENYLESVDAAD</sequence>
<dbReference type="SUPFAM" id="SSF55729">
    <property type="entry name" value="Acyl-CoA N-acyltransferases (Nat)"/>
    <property type="match status" value="1"/>
</dbReference>
<dbReference type="InterPro" id="IPR031165">
    <property type="entry name" value="GNAT_YJDJ"/>
</dbReference>
<dbReference type="GO" id="GO:0016747">
    <property type="term" value="F:acyltransferase activity, transferring groups other than amino-acyl groups"/>
    <property type="evidence" value="ECO:0007669"/>
    <property type="project" value="InterPro"/>
</dbReference>
<dbReference type="RefSeq" id="WP_203943227.1">
    <property type="nucleotide sequence ID" value="NZ_BOOR01000007.1"/>
</dbReference>
<keyword evidence="4" id="KW-1185">Reference proteome</keyword>
<dbReference type="Proteomes" id="UP000605992">
    <property type="component" value="Unassembled WGS sequence"/>
</dbReference>
<proteinExistence type="predicted"/>
<dbReference type="AlphaFoldDB" id="A0A8J3UVV3"/>
<dbReference type="InterPro" id="IPR016181">
    <property type="entry name" value="Acyl_CoA_acyltransferase"/>
</dbReference>
<organism evidence="3 4">
    <name type="scientific">Planotetraspora thailandica</name>
    <dbReference type="NCBI Taxonomy" id="487172"/>
    <lineage>
        <taxon>Bacteria</taxon>
        <taxon>Bacillati</taxon>
        <taxon>Actinomycetota</taxon>
        <taxon>Actinomycetes</taxon>
        <taxon>Streptosporangiales</taxon>
        <taxon>Streptosporangiaceae</taxon>
        <taxon>Planotetraspora</taxon>
    </lineage>
</organism>
<dbReference type="PANTHER" id="PTHR31435:SF10">
    <property type="entry name" value="BSR4717 PROTEIN"/>
    <property type="match status" value="1"/>
</dbReference>
<name>A0A8J3UVV3_9ACTN</name>
<dbReference type="EMBL" id="BOOR01000007">
    <property type="protein sequence ID" value="GII52959.1"/>
    <property type="molecule type" value="Genomic_DNA"/>
</dbReference>
<comment type="caution">
    <text evidence="3">The sequence shown here is derived from an EMBL/GenBank/DDBJ whole genome shotgun (WGS) entry which is preliminary data.</text>
</comment>
<dbReference type="InterPro" id="IPR045057">
    <property type="entry name" value="Gcn5-rel_NAT"/>
</dbReference>
<dbReference type="PROSITE" id="PS51729">
    <property type="entry name" value="GNAT_YJDJ"/>
    <property type="match status" value="1"/>
</dbReference>
<dbReference type="PANTHER" id="PTHR31435">
    <property type="entry name" value="PROTEIN NATD1"/>
    <property type="match status" value="1"/>
</dbReference>
<evidence type="ECO:0000313" key="4">
    <source>
        <dbReference type="Proteomes" id="UP000605992"/>
    </source>
</evidence>
<accession>A0A8J3UVV3</accession>
<evidence type="ECO:0000259" key="1">
    <source>
        <dbReference type="PROSITE" id="PS51186"/>
    </source>
</evidence>
<dbReference type="CDD" id="cd04301">
    <property type="entry name" value="NAT_SF"/>
    <property type="match status" value="1"/>
</dbReference>
<dbReference type="InterPro" id="IPR000182">
    <property type="entry name" value="GNAT_dom"/>
</dbReference>
<feature type="domain" description="N-acetyltransferase" evidence="2">
    <location>
        <begin position="5"/>
        <end position="91"/>
    </location>
</feature>
<dbReference type="Gene3D" id="3.40.630.30">
    <property type="match status" value="1"/>
</dbReference>
<dbReference type="Pfam" id="PF14542">
    <property type="entry name" value="Acetyltransf_CG"/>
    <property type="match status" value="1"/>
</dbReference>
<gene>
    <name evidence="3" type="ORF">Pth03_13480</name>
</gene>
<dbReference type="PROSITE" id="PS51186">
    <property type="entry name" value="GNAT"/>
    <property type="match status" value="1"/>
</dbReference>
<feature type="domain" description="N-acetyltransferase" evidence="1">
    <location>
        <begin position="1"/>
        <end position="96"/>
    </location>
</feature>